<evidence type="ECO:0000313" key="2">
    <source>
        <dbReference type="EMBL" id="RDI69262.1"/>
    </source>
</evidence>
<sequence>MVTFGEVLQFDPEQLDKIFRICTSAHGTCTDLTEPLRNLDSLHTWQGPGSEAARGAAGKARVDIDTHGQEVAQVAAAARDCYGEGVTLKSNALAVQQEADRAKLRIDPATGRVSDPNPPLMLLLLTAAQRYPTKEFYDYAARIAALQQRVNDVISAAGRFDEDLAALINGADGTLPLTPPNSTADDNEIDRRANQIAAFRAVYHRDPVSENDWRMAEALDPHTYDPKYRGMKANIVMATFDPVKGLGLFRQNMYIPAATVDNLDLDPLEWFDRGLFPSMIGDNRGPSANAAAEASRVSLYADMDNGVVIARQNPTMSVDGKDAGAGRPSLSVVQGSDGSLRVNYHAVDPFEPAIAKPVVGVSGEMTVGRNGNDVVAGGHITQYPSTEAYQYKPDGETRELIDYRASTSPSAPASDLLKPQTQVGTSVRTPMDTYPSQPTDGSPLHPPYYYSTDAGDVGHPPKAPVVEPYSPPPPSRPTTTTMPPPAPAPTPPPAPR</sequence>
<feature type="compositionally biased region" description="Pro residues" evidence="1">
    <location>
        <begin position="469"/>
        <end position="496"/>
    </location>
</feature>
<feature type="region of interest" description="Disordered" evidence="1">
    <location>
        <begin position="407"/>
        <end position="496"/>
    </location>
</feature>
<accession>A0A370IEW6</accession>
<feature type="compositionally biased region" description="Polar residues" evidence="1">
    <location>
        <begin position="419"/>
        <end position="440"/>
    </location>
</feature>
<dbReference type="Proteomes" id="UP000254869">
    <property type="component" value="Unassembled WGS sequence"/>
</dbReference>
<reference evidence="2 3" key="1">
    <citation type="submission" date="2018-07" db="EMBL/GenBank/DDBJ databases">
        <title>Genomic Encyclopedia of Type Strains, Phase IV (KMG-IV): sequencing the most valuable type-strain genomes for metagenomic binning, comparative biology and taxonomic classification.</title>
        <authorList>
            <person name="Goeker M."/>
        </authorList>
    </citation>
    <scope>NUCLEOTIDE SEQUENCE [LARGE SCALE GENOMIC DNA]</scope>
    <source>
        <strain evidence="2 3">DSM 44290</strain>
    </source>
</reference>
<proteinExistence type="predicted"/>
<gene>
    <name evidence="2" type="ORF">DFR76_101800</name>
</gene>
<protein>
    <submittedName>
        <fullName evidence="2">Uncharacterized protein</fullName>
    </submittedName>
</protein>
<name>A0A370IEW6_9NOCA</name>
<dbReference type="STRING" id="1210086.GCA_001613105_00654"/>
<evidence type="ECO:0000256" key="1">
    <source>
        <dbReference type="SAM" id="MobiDB-lite"/>
    </source>
</evidence>
<dbReference type="EMBL" id="QQBC01000001">
    <property type="protein sequence ID" value="RDI69262.1"/>
    <property type="molecule type" value="Genomic_DNA"/>
</dbReference>
<evidence type="ECO:0000313" key="3">
    <source>
        <dbReference type="Proteomes" id="UP000254869"/>
    </source>
</evidence>
<comment type="caution">
    <text evidence="2">The sequence shown here is derived from an EMBL/GenBank/DDBJ whole genome shotgun (WGS) entry which is preliminary data.</text>
</comment>
<dbReference type="AlphaFoldDB" id="A0A370IEW6"/>
<organism evidence="2 3">
    <name type="scientific">Nocardia pseudobrasiliensis</name>
    <dbReference type="NCBI Taxonomy" id="45979"/>
    <lineage>
        <taxon>Bacteria</taxon>
        <taxon>Bacillati</taxon>
        <taxon>Actinomycetota</taxon>
        <taxon>Actinomycetes</taxon>
        <taxon>Mycobacteriales</taxon>
        <taxon>Nocardiaceae</taxon>
        <taxon>Nocardia</taxon>
    </lineage>
</organism>
<dbReference type="RefSeq" id="WP_067991444.1">
    <property type="nucleotide sequence ID" value="NZ_QQBC01000001.1"/>
</dbReference>
<keyword evidence="3" id="KW-1185">Reference proteome</keyword>